<proteinExistence type="inferred from homology"/>
<evidence type="ECO:0000313" key="10">
    <source>
        <dbReference type="EMBL" id="EPR31023.1"/>
    </source>
</evidence>
<dbReference type="PANTHER" id="PTHR22911:SF137">
    <property type="entry name" value="SOLUTE CARRIER FAMILY 35 MEMBER G2-RELATED"/>
    <property type="match status" value="1"/>
</dbReference>
<reference evidence="10 11" key="1">
    <citation type="journal article" date="2013" name="Genome Announc.">
        <title>Draft genome sequences for three mercury-methylating, sulfate-reducing bacteria.</title>
        <authorList>
            <person name="Brown S.D."/>
            <person name="Hurt R.A.Jr."/>
            <person name="Gilmour C.C."/>
            <person name="Elias D.A."/>
        </authorList>
    </citation>
    <scope>NUCLEOTIDE SEQUENCE [LARGE SCALE GENOMIC DNA]</scope>
    <source>
        <strain evidence="10 11">DSM 16529</strain>
    </source>
</reference>
<comment type="similarity">
    <text evidence="2">Belongs to the EamA transporter family.</text>
</comment>
<name>S7UFL8_9BACT</name>
<feature type="transmembrane region" description="Helical" evidence="8">
    <location>
        <begin position="20"/>
        <end position="39"/>
    </location>
</feature>
<comment type="caution">
    <text evidence="10">The sequence shown here is derived from an EMBL/GenBank/DDBJ whole genome shotgun (WGS) entry which is preliminary data.</text>
</comment>
<dbReference type="STRING" id="1121439.dsat_1150"/>
<dbReference type="NCBIfam" id="TIGR00688">
    <property type="entry name" value="rarD"/>
    <property type="match status" value="1"/>
</dbReference>
<dbReference type="InterPro" id="IPR000620">
    <property type="entry name" value="EamA_dom"/>
</dbReference>
<dbReference type="PANTHER" id="PTHR22911">
    <property type="entry name" value="ACYL-MALONYL CONDENSING ENZYME-RELATED"/>
    <property type="match status" value="1"/>
</dbReference>
<dbReference type="PATRIC" id="fig|1121439.3.peg.2530"/>
<feature type="transmembrane region" description="Helical" evidence="8">
    <location>
        <begin position="251"/>
        <end position="270"/>
    </location>
</feature>
<keyword evidence="5 8" id="KW-0812">Transmembrane</keyword>
<dbReference type="Proteomes" id="UP000014975">
    <property type="component" value="Unassembled WGS sequence"/>
</dbReference>
<evidence type="ECO:0000256" key="4">
    <source>
        <dbReference type="ARBA" id="ARBA00022475"/>
    </source>
</evidence>
<evidence type="ECO:0000256" key="3">
    <source>
        <dbReference type="ARBA" id="ARBA00022448"/>
    </source>
</evidence>
<evidence type="ECO:0000256" key="5">
    <source>
        <dbReference type="ARBA" id="ARBA00022692"/>
    </source>
</evidence>
<evidence type="ECO:0000256" key="1">
    <source>
        <dbReference type="ARBA" id="ARBA00004651"/>
    </source>
</evidence>
<feature type="transmembrane region" description="Helical" evidence="8">
    <location>
        <begin position="82"/>
        <end position="101"/>
    </location>
</feature>
<dbReference type="eggNOG" id="COG2962">
    <property type="taxonomic scope" value="Bacteria"/>
</dbReference>
<dbReference type="SUPFAM" id="SSF103481">
    <property type="entry name" value="Multidrug resistance efflux transporter EmrE"/>
    <property type="match status" value="2"/>
</dbReference>
<keyword evidence="11" id="KW-1185">Reference proteome</keyword>
<keyword evidence="7 8" id="KW-0472">Membrane</keyword>
<accession>S7UFL8</accession>
<evidence type="ECO:0000259" key="9">
    <source>
        <dbReference type="Pfam" id="PF00892"/>
    </source>
</evidence>
<feature type="transmembrane region" description="Helical" evidence="8">
    <location>
        <begin position="276"/>
        <end position="294"/>
    </location>
</feature>
<sequence length="307" mass="33130">MQPAAPADDLSPSEQRLGRILAVAAFLSWGLLPIYWKALGEVPATQILCHRIVWSAGFTGLVLTLTGRWSETLAAVRQGRTAILLLVGSCLVSVNWLIYIWAVNNDHVLESSLGYYLTPLVNATLGMVVLRERLRGLQMAAVGLAAVGVANLVFAYGRFPWIALSLALTFGSYGLLRKKVQVKPIPGLFWETLGVTLPALVYLIWAEYAGLGAFGHAGTATTLLLAGAGVVTALPLLWFAGAARRMRLTTLGLFQYIAPTCFFSLGVFVYGEPFTSAHAVTFGCIWAGIVLYTLSGLRALRRIHPPS</sequence>
<keyword evidence="4" id="KW-1003">Cell membrane</keyword>
<keyword evidence="6 8" id="KW-1133">Transmembrane helix</keyword>
<dbReference type="AlphaFoldDB" id="S7UFL8"/>
<evidence type="ECO:0000256" key="8">
    <source>
        <dbReference type="SAM" id="Phobius"/>
    </source>
</evidence>
<organism evidence="10 11">
    <name type="scientific">Alkalidesulfovibrio alkalitolerans DSM 16529</name>
    <dbReference type="NCBI Taxonomy" id="1121439"/>
    <lineage>
        <taxon>Bacteria</taxon>
        <taxon>Pseudomonadati</taxon>
        <taxon>Thermodesulfobacteriota</taxon>
        <taxon>Desulfovibrionia</taxon>
        <taxon>Desulfovibrionales</taxon>
        <taxon>Desulfovibrionaceae</taxon>
        <taxon>Alkalidesulfovibrio</taxon>
    </lineage>
</organism>
<feature type="domain" description="EamA" evidence="9">
    <location>
        <begin position="17"/>
        <end position="151"/>
    </location>
</feature>
<protein>
    <submittedName>
        <fullName evidence="10">RarD protein, DMT superfamily transporter</fullName>
    </submittedName>
</protein>
<evidence type="ECO:0000256" key="6">
    <source>
        <dbReference type="ARBA" id="ARBA00022989"/>
    </source>
</evidence>
<gene>
    <name evidence="10" type="ORF">dsat_1150</name>
</gene>
<dbReference type="EMBL" id="ATHI01000030">
    <property type="protein sequence ID" value="EPR31023.1"/>
    <property type="molecule type" value="Genomic_DNA"/>
</dbReference>
<evidence type="ECO:0000313" key="11">
    <source>
        <dbReference type="Proteomes" id="UP000014975"/>
    </source>
</evidence>
<evidence type="ECO:0000256" key="7">
    <source>
        <dbReference type="ARBA" id="ARBA00023136"/>
    </source>
</evidence>
<evidence type="ECO:0000256" key="2">
    <source>
        <dbReference type="ARBA" id="ARBA00007362"/>
    </source>
</evidence>
<feature type="transmembrane region" description="Helical" evidence="8">
    <location>
        <begin position="137"/>
        <end position="153"/>
    </location>
</feature>
<dbReference type="InterPro" id="IPR037185">
    <property type="entry name" value="EmrE-like"/>
</dbReference>
<dbReference type="InterPro" id="IPR004626">
    <property type="entry name" value="RarD"/>
</dbReference>
<dbReference type="Pfam" id="PF00892">
    <property type="entry name" value="EamA"/>
    <property type="match status" value="1"/>
</dbReference>
<feature type="transmembrane region" description="Helical" evidence="8">
    <location>
        <begin position="51"/>
        <end position="70"/>
    </location>
</feature>
<feature type="transmembrane region" description="Helical" evidence="8">
    <location>
        <begin position="159"/>
        <end position="176"/>
    </location>
</feature>
<feature type="transmembrane region" description="Helical" evidence="8">
    <location>
        <begin position="188"/>
        <end position="205"/>
    </location>
</feature>
<feature type="transmembrane region" description="Helical" evidence="8">
    <location>
        <begin position="113"/>
        <end position="130"/>
    </location>
</feature>
<dbReference type="OrthoDB" id="369870at2"/>
<dbReference type="GO" id="GO:0005886">
    <property type="term" value="C:plasma membrane"/>
    <property type="evidence" value="ECO:0007669"/>
    <property type="project" value="UniProtKB-SubCell"/>
</dbReference>
<keyword evidence="3" id="KW-0813">Transport</keyword>
<feature type="transmembrane region" description="Helical" evidence="8">
    <location>
        <begin position="217"/>
        <end position="239"/>
    </location>
</feature>
<dbReference type="RefSeq" id="WP_020887847.1">
    <property type="nucleotide sequence ID" value="NZ_ATHI01000030.1"/>
</dbReference>
<comment type="subcellular location">
    <subcellularLocation>
        <location evidence="1">Cell membrane</location>
        <topology evidence="1">Multi-pass membrane protein</topology>
    </subcellularLocation>
</comment>